<sequence length="221" mass="25558">MEDKRTMEKLLIYDCEIINLIRNIKGPMNPNYSYCSHWSDFNNMGISVIGTWRNFDLITVLGKNYIIPLPWGKYEAFVNYQGNREQGTGNSECFRKFYKLYCVCDRLIGFNSVSFDDMLCKSNGLMVNTDFDLLCEVREVVGMPRHYVRGITRGGYNLQNLALKNLGKGKSGNGELAPILWQDGKYQQVIDYCLNDVKLLRSLYFKFINGLLRDPHSLKLL</sequence>
<reference evidence="1 2" key="1">
    <citation type="submission" date="2019-11" db="EMBL/GenBank/DDBJ databases">
        <title>Isolation of a new High Light Tolerant Cyanobacteria.</title>
        <authorList>
            <person name="Dobson Z."/>
            <person name="Vaughn N."/>
            <person name="Vaughn M."/>
            <person name="Fromme P."/>
            <person name="Mazor Y."/>
        </authorList>
    </citation>
    <scope>NUCLEOTIDE SEQUENCE [LARGE SCALE GENOMIC DNA]</scope>
    <source>
        <strain evidence="1 2">0216</strain>
    </source>
</reference>
<protein>
    <submittedName>
        <fullName evidence="1">Uncharacterized protein</fullName>
    </submittedName>
</protein>
<comment type="caution">
    <text evidence="1">The sequence shown here is derived from an EMBL/GenBank/DDBJ whole genome shotgun (WGS) entry which is preliminary data.</text>
</comment>
<dbReference type="RefSeq" id="WP_155082459.1">
    <property type="nucleotide sequence ID" value="NZ_WMIA01000001.1"/>
</dbReference>
<name>A0A844GR70_9CHRO</name>
<dbReference type="AlphaFoldDB" id="A0A844GR70"/>
<dbReference type="Proteomes" id="UP000437131">
    <property type="component" value="Unassembled WGS sequence"/>
</dbReference>
<accession>A0A844GR70</accession>
<evidence type="ECO:0000313" key="1">
    <source>
        <dbReference type="EMBL" id="MTF37552.1"/>
    </source>
</evidence>
<dbReference type="SUPFAM" id="SSF53098">
    <property type="entry name" value="Ribonuclease H-like"/>
    <property type="match status" value="1"/>
</dbReference>
<proteinExistence type="predicted"/>
<dbReference type="EMBL" id="WMIA01000001">
    <property type="protein sequence ID" value="MTF37552.1"/>
    <property type="molecule type" value="Genomic_DNA"/>
</dbReference>
<organism evidence="1 2">
    <name type="scientific">Cyanobacterium aponinum 0216</name>
    <dbReference type="NCBI Taxonomy" id="2676140"/>
    <lineage>
        <taxon>Bacteria</taxon>
        <taxon>Bacillati</taxon>
        <taxon>Cyanobacteriota</taxon>
        <taxon>Cyanophyceae</taxon>
        <taxon>Oscillatoriophycideae</taxon>
        <taxon>Chroococcales</taxon>
        <taxon>Geminocystaceae</taxon>
        <taxon>Cyanobacterium</taxon>
    </lineage>
</organism>
<gene>
    <name evidence="1" type="ORF">GGC33_01195</name>
</gene>
<dbReference type="InterPro" id="IPR012337">
    <property type="entry name" value="RNaseH-like_sf"/>
</dbReference>
<evidence type="ECO:0000313" key="2">
    <source>
        <dbReference type="Proteomes" id="UP000437131"/>
    </source>
</evidence>